<dbReference type="Pfam" id="PF00397">
    <property type="entry name" value="WW"/>
    <property type="match status" value="1"/>
</dbReference>
<dbReference type="OrthoDB" id="442984at2759"/>
<accession>A0A812MVY9</accession>
<sequence>MQPLPLPRPRYYTWYQQLSTFAAAPRGPRGAGVFVPPPQQSHAGFVPPPQQSHAAFAPPPQQSNAPIIAPRITPAFNRLRQSTAEVPEQADDQADGLADEEHVPEQVVYFSEDAAEQDPEALPEQVVFFDEAGETFNEDPMGYNVQEEAPPQEFQFQRVKEEPSELPASLRQGLPRIVEPNLRESKPMRTDDLKQLTAWEVERGMLVVYDGYRRAWVDNCFHEDDQFWLCDEQTNKVIFNQGEDSIRAFRSSELLFTGNYTPLVMISTEVIITQEILDRLSQQQDWEGQMEEKTGIEIRIDPPRFKVVIGEGPPLEVKRALQVVNAEIARLDQQIWSADQQVESPPPPAPPEPASAEELTSQLASPVPEAPLGGTPKKSDARRRPLDEDEEDEVARRVKRKLMADSQEMFRLGFQAALRQMEEAKAERGAAETSVPVKDEGSAPPAEFANILREKVSAASATSAGKPQQANGAAPAVAPAVAPAAAEPAASRPNNEVKTVMQWAQDQGQFAHLTPLPPDWIRVRRKTGNGIYFVNIRSGKAQFDLPDGWVKMKSRSSGAPYYWNPKTGISQLEKPPDAVADQPAQSVITGAATPAPAATGAHD</sequence>
<proteinExistence type="predicted"/>
<feature type="compositionally biased region" description="Pro residues" evidence="1">
    <location>
        <begin position="344"/>
        <end position="353"/>
    </location>
</feature>
<keyword evidence="4" id="KW-1185">Reference proteome</keyword>
<evidence type="ECO:0000313" key="3">
    <source>
        <dbReference type="EMBL" id="CAE7268996.1"/>
    </source>
</evidence>
<dbReference type="Gene3D" id="2.20.70.10">
    <property type="match status" value="1"/>
</dbReference>
<dbReference type="AlphaFoldDB" id="A0A812MVY9"/>
<comment type="caution">
    <text evidence="3">The sequence shown here is derived from an EMBL/GenBank/DDBJ whole genome shotgun (WGS) entry which is preliminary data.</text>
</comment>
<feature type="region of interest" description="Disordered" evidence="1">
    <location>
        <begin position="425"/>
        <end position="444"/>
    </location>
</feature>
<dbReference type="PANTHER" id="PTHR48125:SF10">
    <property type="entry name" value="OS12G0136300 PROTEIN"/>
    <property type="match status" value="1"/>
</dbReference>
<feature type="region of interest" description="Disordered" evidence="1">
    <location>
        <begin position="339"/>
        <end position="394"/>
    </location>
</feature>
<dbReference type="InterPro" id="IPR036020">
    <property type="entry name" value="WW_dom_sf"/>
</dbReference>
<dbReference type="PANTHER" id="PTHR48125">
    <property type="entry name" value="LP07818P1"/>
    <property type="match status" value="1"/>
</dbReference>
<name>A0A812MVY9_9DINO</name>
<feature type="region of interest" description="Disordered" evidence="1">
    <location>
        <begin position="47"/>
        <end position="66"/>
    </location>
</feature>
<feature type="compositionally biased region" description="Low complexity" evidence="1">
    <location>
        <begin position="589"/>
        <end position="603"/>
    </location>
</feature>
<reference evidence="3" key="1">
    <citation type="submission" date="2021-02" db="EMBL/GenBank/DDBJ databases">
        <authorList>
            <person name="Dougan E. K."/>
            <person name="Rhodes N."/>
            <person name="Thang M."/>
            <person name="Chan C."/>
        </authorList>
    </citation>
    <scope>NUCLEOTIDE SEQUENCE</scope>
</reference>
<evidence type="ECO:0000313" key="4">
    <source>
        <dbReference type="Proteomes" id="UP000604046"/>
    </source>
</evidence>
<feature type="region of interest" description="Disordered" evidence="1">
    <location>
        <begin position="572"/>
        <end position="603"/>
    </location>
</feature>
<dbReference type="SUPFAM" id="SSF51045">
    <property type="entry name" value="WW domain"/>
    <property type="match status" value="1"/>
</dbReference>
<dbReference type="CDD" id="cd00201">
    <property type="entry name" value="WW"/>
    <property type="match status" value="1"/>
</dbReference>
<evidence type="ECO:0000259" key="2">
    <source>
        <dbReference type="PROSITE" id="PS50020"/>
    </source>
</evidence>
<dbReference type="SMART" id="SM00456">
    <property type="entry name" value="WW"/>
    <property type="match status" value="1"/>
</dbReference>
<feature type="compositionally biased region" description="Basic and acidic residues" evidence="1">
    <location>
        <begin position="377"/>
        <end position="386"/>
    </location>
</feature>
<evidence type="ECO:0000256" key="1">
    <source>
        <dbReference type="SAM" id="MobiDB-lite"/>
    </source>
</evidence>
<feature type="domain" description="WW" evidence="2">
    <location>
        <begin position="514"/>
        <end position="548"/>
    </location>
</feature>
<organism evidence="3 4">
    <name type="scientific">Symbiodinium natans</name>
    <dbReference type="NCBI Taxonomy" id="878477"/>
    <lineage>
        <taxon>Eukaryota</taxon>
        <taxon>Sar</taxon>
        <taxon>Alveolata</taxon>
        <taxon>Dinophyceae</taxon>
        <taxon>Suessiales</taxon>
        <taxon>Symbiodiniaceae</taxon>
        <taxon>Symbiodinium</taxon>
    </lineage>
</organism>
<protein>
    <recommendedName>
        <fullName evidence="2">WW domain-containing protein</fullName>
    </recommendedName>
</protein>
<dbReference type="InterPro" id="IPR001202">
    <property type="entry name" value="WW_dom"/>
</dbReference>
<dbReference type="PROSITE" id="PS50020">
    <property type="entry name" value="WW_DOMAIN_2"/>
    <property type="match status" value="2"/>
</dbReference>
<dbReference type="EMBL" id="CAJNDS010001635">
    <property type="protein sequence ID" value="CAE7268996.1"/>
    <property type="molecule type" value="Genomic_DNA"/>
</dbReference>
<feature type="domain" description="WW" evidence="2">
    <location>
        <begin position="543"/>
        <end position="577"/>
    </location>
</feature>
<dbReference type="Proteomes" id="UP000604046">
    <property type="component" value="Unassembled WGS sequence"/>
</dbReference>
<gene>
    <name evidence="3" type="ORF">SNAT2548_LOCUS14272</name>
</gene>